<evidence type="ECO:0000313" key="1">
    <source>
        <dbReference type="EMBL" id="SPD26668.1"/>
    </source>
</evidence>
<dbReference type="PANTHER" id="PTHR46033">
    <property type="entry name" value="PROTEIN MAIN-LIKE 2"/>
    <property type="match status" value="1"/>
</dbReference>
<name>A0A2N9IQ68_FAGSY</name>
<protein>
    <recommendedName>
        <fullName evidence="2">Aminotransferase-like plant mobile domain-containing protein</fullName>
    </recommendedName>
</protein>
<accession>A0A2N9IQ68</accession>
<dbReference type="GO" id="GO:0010073">
    <property type="term" value="P:meristem maintenance"/>
    <property type="evidence" value="ECO:0007669"/>
    <property type="project" value="InterPro"/>
</dbReference>
<proteinExistence type="predicted"/>
<gene>
    <name evidence="1" type="ORF">FSB_LOCUS54550</name>
</gene>
<dbReference type="PANTHER" id="PTHR46033:SF8">
    <property type="entry name" value="PROTEIN MAINTENANCE OF MERISTEMS-LIKE"/>
    <property type="match status" value="1"/>
</dbReference>
<reference evidence="1" key="1">
    <citation type="submission" date="2018-02" db="EMBL/GenBank/DDBJ databases">
        <authorList>
            <person name="Cohen D.B."/>
            <person name="Kent A.D."/>
        </authorList>
    </citation>
    <scope>NUCLEOTIDE SEQUENCE</scope>
</reference>
<evidence type="ECO:0008006" key="2">
    <source>
        <dbReference type="Google" id="ProtNLM"/>
    </source>
</evidence>
<sequence>MDLYLVDKHFTLNRWMPQLALREDITILFRPEEHLSHWARNGEGRTPPGTGRAPHKEWRALISVSPFQIKFICSFLSDAVHTFLSRGNPTEVLKWWGRLNSTTRFFVEAASFKHFVETQPIERAKKSILCALAERWWDTTHTFHIASVEMTITPYGVYRLTGLRVDGIVPTFSAFPAEAPQTTIEEATWMARAFLLYLIGTTLDCNTSQTIPVRTHQMKRLQEFFDGLTPEQRAGIPMLDRLDEVGDFKEYQQSLMPTLFPPPVAPADVPSTSGAVPAYPMGLVDIILPSRSVPLYQADSSLRETVITRHTDVLGYPVPADAYAISHPCGPELYVPAVWEHEDHDDGPVSRPLF</sequence>
<dbReference type="EMBL" id="OIVN01006161">
    <property type="protein sequence ID" value="SPD26668.1"/>
    <property type="molecule type" value="Genomic_DNA"/>
</dbReference>
<organism evidence="1">
    <name type="scientific">Fagus sylvatica</name>
    <name type="common">Beechnut</name>
    <dbReference type="NCBI Taxonomy" id="28930"/>
    <lineage>
        <taxon>Eukaryota</taxon>
        <taxon>Viridiplantae</taxon>
        <taxon>Streptophyta</taxon>
        <taxon>Embryophyta</taxon>
        <taxon>Tracheophyta</taxon>
        <taxon>Spermatophyta</taxon>
        <taxon>Magnoliopsida</taxon>
        <taxon>eudicotyledons</taxon>
        <taxon>Gunneridae</taxon>
        <taxon>Pentapetalae</taxon>
        <taxon>rosids</taxon>
        <taxon>fabids</taxon>
        <taxon>Fagales</taxon>
        <taxon>Fagaceae</taxon>
        <taxon>Fagus</taxon>
    </lineage>
</organism>
<dbReference type="InterPro" id="IPR044824">
    <property type="entry name" value="MAIN-like"/>
</dbReference>
<dbReference type="AlphaFoldDB" id="A0A2N9IQ68"/>